<feature type="chain" id="PRO_5041160402" evidence="2">
    <location>
        <begin position="18"/>
        <end position="233"/>
    </location>
</feature>
<reference evidence="4 6" key="2">
    <citation type="submission" date="2018-11" db="EMBL/GenBank/DDBJ databases">
        <authorList>
            <consortium name="Pathogen Informatics"/>
        </authorList>
    </citation>
    <scope>NUCLEOTIDE SEQUENCE [LARGE SCALE GENOMIC DNA]</scope>
</reference>
<keyword evidence="1" id="KW-1133">Transmembrane helix</keyword>
<proteinExistence type="predicted"/>
<dbReference type="WBParaSite" id="DME_0001089901-mRNA-1">
    <property type="protein sequence ID" value="DME_0001089901-mRNA-1"/>
    <property type="gene ID" value="DME_0001089901"/>
</dbReference>
<evidence type="ECO:0000313" key="7">
    <source>
        <dbReference type="WBParaSite" id="DME_0001089901-mRNA-1"/>
    </source>
</evidence>
<feature type="signal peptide" evidence="2">
    <location>
        <begin position="1"/>
        <end position="17"/>
    </location>
</feature>
<dbReference type="Proteomes" id="UP000274756">
    <property type="component" value="Unassembled WGS sequence"/>
</dbReference>
<evidence type="ECO:0000313" key="5">
    <source>
        <dbReference type="Proteomes" id="UP000038040"/>
    </source>
</evidence>
<name>A0A0N4US67_DRAME</name>
<gene>
    <name evidence="4" type="ORF">DME_LOCUS4291</name>
</gene>
<dbReference type="AlphaFoldDB" id="A0A0N4US67"/>
<accession>A0A0N4US67</accession>
<keyword evidence="6" id="KW-1185">Reference proteome</keyword>
<feature type="domain" description="TIL-like" evidence="3">
    <location>
        <begin position="118"/>
        <end position="162"/>
    </location>
</feature>
<evidence type="ECO:0000256" key="2">
    <source>
        <dbReference type="SAM" id="SignalP"/>
    </source>
</evidence>
<keyword evidence="1" id="KW-0812">Transmembrane</keyword>
<dbReference type="InterPro" id="IPR054450">
    <property type="entry name" value="TIL-like_dom"/>
</dbReference>
<evidence type="ECO:0000313" key="4">
    <source>
        <dbReference type="EMBL" id="VDN54318.1"/>
    </source>
</evidence>
<feature type="transmembrane region" description="Helical" evidence="1">
    <location>
        <begin position="205"/>
        <end position="223"/>
    </location>
</feature>
<reference evidence="7" key="1">
    <citation type="submission" date="2017-02" db="UniProtKB">
        <authorList>
            <consortium name="WormBaseParasite"/>
        </authorList>
    </citation>
    <scope>IDENTIFICATION</scope>
</reference>
<dbReference type="Proteomes" id="UP000038040">
    <property type="component" value="Unplaced"/>
</dbReference>
<protein>
    <submittedName>
        <fullName evidence="7">Activin_recp domain-containing protein</fullName>
    </submittedName>
</protein>
<dbReference type="EMBL" id="UYYG01000606">
    <property type="protein sequence ID" value="VDN54318.1"/>
    <property type="molecule type" value="Genomic_DNA"/>
</dbReference>
<evidence type="ECO:0000313" key="6">
    <source>
        <dbReference type="Proteomes" id="UP000274756"/>
    </source>
</evidence>
<dbReference type="Pfam" id="PF22897">
    <property type="entry name" value="TIL_2"/>
    <property type="match status" value="2"/>
</dbReference>
<sequence length="233" mass="26197">MIIAAVTLALLCCVGQSYEQIYDPLCIQKGRKCGNNMVYRVIDEVKYADDVSPKVICIVECTCINEQYERKNGQCIEKNNITKRNEAEFGREILPKHCAGRVCALDEEIFNVPCSLTGKICGTNMIFTKIGKLLKKNGTEVCFQKCTCMSEEYVKANGQCILSTKGNETATPTSTQRSATESKLQPTMRKVRNLQLLFISHESTIFISCSILSFLLIFPNVILDEFKSFINKK</sequence>
<keyword evidence="2" id="KW-0732">Signal</keyword>
<organism evidence="5 7">
    <name type="scientific">Dracunculus medinensis</name>
    <name type="common">Guinea worm</name>
    <dbReference type="NCBI Taxonomy" id="318479"/>
    <lineage>
        <taxon>Eukaryota</taxon>
        <taxon>Metazoa</taxon>
        <taxon>Ecdysozoa</taxon>
        <taxon>Nematoda</taxon>
        <taxon>Chromadorea</taxon>
        <taxon>Rhabditida</taxon>
        <taxon>Spirurina</taxon>
        <taxon>Dracunculoidea</taxon>
        <taxon>Dracunculidae</taxon>
        <taxon>Dracunculus</taxon>
    </lineage>
</organism>
<keyword evidence="1" id="KW-0472">Membrane</keyword>
<evidence type="ECO:0000256" key="1">
    <source>
        <dbReference type="SAM" id="Phobius"/>
    </source>
</evidence>
<feature type="domain" description="TIL-like" evidence="3">
    <location>
        <begin position="28"/>
        <end position="77"/>
    </location>
</feature>
<evidence type="ECO:0000259" key="3">
    <source>
        <dbReference type="Pfam" id="PF22897"/>
    </source>
</evidence>